<dbReference type="EMBL" id="JAMSHJ010000005">
    <property type="protein sequence ID" value="KAI5411676.1"/>
    <property type="molecule type" value="Genomic_DNA"/>
</dbReference>
<name>A0A9D4X3T3_PEA</name>
<sequence length="148" mass="17352">MTTLVLHNIRPRSNTSLVPMDMAYLMYYILQDRQVDVARVISNDIKMIVENGHKLGIRPPYSSWGYACKLEWSFHHRFMRLVLANMQIMTPDELRNYIHWHAVMLFVKEEAVNQEDVGDDDVDEEAIDEKGEAEDKEETEDMSESDED</sequence>
<evidence type="ECO:0000313" key="2">
    <source>
        <dbReference type="EMBL" id="KAI5411676.1"/>
    </source>
</evidence>
<proteinExistence type="predicted"/>
<comment type="caution">
    <text evidence="2">The sequence shown here is derived from an EMBL/GenBank/DDBJ whole genome shotgun (WGS) entry which is preliminary data.</text>
</comment>
<reference evidence="2 3" key="1">
    <citation type="journal article" date="2022" name="Nat. Genet.">
        <title>Improved pea reference genome and pan-genome highlight genomic features and evolutionary characteristics.</title>
        <authorList>
            <person name="Yang T."/>
            <person name="Liu R."/>
            <person name="Luo Y."/>
            <person name="Hu S."/>
            <person name="Wang D."/>
            <person name="Wang C."/>
            <person name="Pandey M.K."/>
            <person name="Ge S."/>
            <person name="Xu Q."/>
            <person name="Li N."/>
            <person name="Li G."/>
            <person name="Huang Y."/>
            <person name="Saxena R.K."/>
            <person name="Ji Y."/>
            <person name="Li M."/>
            <person name="Yan X."/>
            <person name="He Y."/>
            <person name="Liu Y."/>
            <person name="Wang X."/>
            <person name="Xiang C."/>
            <person name="Varshney R.K."/>
            <person name="Ding H."/>
            <person name="Gao S."/>
            <person name="Zong X."/>
        </authorList>
    </citation>
    <scope>NUCLEOTIDE SEQUENCE [LARGE SCALE GENOMIC DNA]</scope>
    <source>
        <strain evidence="2 3">cv. Zhongwan 6</strain>
    </source>
</reference>
<evidence type="ECO:0000256" key="1">
    <source>
        <dbReference type="SAM" id="MobiDB-lite"/>
    </source>
</evidence>
<evidence type="ECO:0000313" key="3">
    <source>
        <dbReference type="Proteomes" id="UP001058974"/>
    </source>
</evidence>
<dbReference type="Gramene" id="Psat05G0666500-T1">
    <property type="protein sequence ID" value="KAI5411676.1"/>
    <property type="gene ID" value="KIW84_056665"/>
</dbReference>
<gene>
    <name evidence="2" type="ORF">KIW84_056665</name>
</gene>
<dbReference type="AlphaFoldDB" id="A0A9D4X3T3"/>
<accession>A0A9D4X3T3</accession>
<dbReference type="Proteomes" id="UP001058974">
    <property type="component" value="Chromosome 5"/>
</dbReference>
<protein>
    <submittedName>
        <fullName evidence="2">Uncharacterized protein</fullName>
    </submittedName>
</protein>
<organism evidence="2 3">
    <name type="scientific">Pisum sativum</name>
    <name type="common">Garden pea</name>
    <name type="synonym">Lathyrus oleraceus</name>
    <dbReference type="NCBI Taxonomy" id="3888"/>
    <lineage>
        <taxon>Eukaryota</taxon>
        <taxon>Viridiplantae</taxon>
        <taxon>Streptophyta</taxon>
        <taxon>Embryophyta</taxon>
        <taxon>Tracheophyta</taxon>
        <taxon>Spermatophyta</taxon>
        <taxon>Magnoliopsida</taxon>
        <taxon>eudicotyledons</taxon>
        <taxon>Gunneridae</taxon>
        <taxon>Pentapetalae</taxon>
        <taxon>rosids</taxon>
        <taxon>fabids</taxon>
        <taxon>Fabales</taxon>
        <taxon>Fabaceae</taxon>
        <taxon>Papilionoideae</taxon>
        <taxon>50 kb inversion clade</taxon>
        <taxon>NPAAA clade</taxon>
        <taxon>Hologalegina</taxon>
        <taxon>IRL clade</taxon>
        <taxon>Fabeae</taxon>
        <taxon>Lathyrus</taxon>
    </lineage>
</organism>
<keyword evidence="3" id="KW-1185">Reference proteome</keyword>
<feature type="region of interest" description="Disordered" evidence="1">
    <location>
        <begin position="114"/>
        <end position="148"/>
    </location>
</feature>